<dbReference type="RefSeq" id="WP_388002088.1">
    <property type="nucleotide sequence ID" value="NZ_JBHUEE010000001.1"/>
</dbReference>
<gene>
    <name evidence="1" type="ORF">ACFSE6_02340</name>
</gene>
<keyword evidence="1" id="KW-0436">Ligase</keyword>
<dbReference type="PANTHER" id="PTHR40037:SF1">
    <property type="entry name" value="PHOSPHOESTERASE SAOUHSC_00951-RELATED"/>
    <property type="match status" value="1"/>
</dbReference>
<proteinExistence type="predicted"/>
<dbReference type="GO" id="GO:0016874">
    <property type="term" value="F:ligase activity"/>
    <property type="evidence" value="ECO:0007669"/>
    <property type="project" value="UniProtKB-KW"/>
</dbReference>
<dbReference type="PANTHER" id="PTHR40037">
    <property type="entry name" value="PHOSPHOESTERASE YJCG-RELATED"/>
    <property type="match status" value="1"/>
</dbReference>
<dbReference type="InterPro" id="IPR009097">
    <property type="entry name" value="Cyclic_Pdiesterase"/>
</dbReference>
<organism evidence="1 2">
    <name type="scientific">Georgenia deserti</name>
    <dbReference type="NCBI Taxonomy" id="2093781"/>
    <lineage>
        <taxon>Bacteria</taxon>
        <taxon>Bacillati</taxon>
        <taxon>Actinomycetota</taxon>
        <taxon>Actinomycetes</taxon>
        <taxon>Micrococcales</taxon>
        <taxon>Bogoriellaceae</taxon>
        <taxon>Georgenia</taxon>
    </lineage>
</organism>
<comment type="caution">
    <text evidence="1">The sequence shown here is derived from an EMBL/GenBank/DDBJ whole genome shotgun (WGS) entry which is preliminary data.</text>
</comment>
<accession>A0ABW4L0J2</accession>
<dbReference type="Proteomes" id="UP001597277">
    <property type="component" value="Unassembled WGS sequence"/>
</dbReference>
<dbReference type="Gene3D" id="3.90.1140.10">
    <property type="entry name" value="Cyclic phosphodiesterase"/>
    <property type="match status" value="1"/>
</dbReference>
<reference evidence="2" key="1">
    <citation type="journal article" date="2019" name="Int. J. Syst. Evol. Microbiol.">
        <title>The Global Catalogue of Microorganisms (GCM) 10K type strain sequencing project: providing services to taxonomists for standard genome sequencing and annotation.</title>
        <authorList>
            <consortium name="The Broad Institute Genomics Platform"/>
            <consortium name="The Broad Institute Genome Sequencing Center for Infectious Disease"/>
            <person name="Wu L."/>
            <person name="Ma J."/>
        </authorList>
    </citation>
    <scope>NUCLEOTIDE SEQUENCE [LARGE SCALE GENOMIC DNA]</scope>
    <source>
        <strain evidence="2">JCM 17130</strain>
    </source>
</reference>
<evidence type="ECO:0000313" key="2">
    <source>
        <dbReference type="Proteomes" id="UP001597277"/>
    </source>
</evidence>
<dbReference type="InterPro" id="IPR050580">
    <property type="entry name" value="2H_phosphoesterase_YjcG-like"/>
</dbReference>
<dbReference type="EMBL" id="JBHUEE010000001">
    <property type="protein sequence ID" value="MFD1716659.1"/>
    <property type="molecule type" value="Genomic_DNA"/>
</dbReference>
<evidence type="ECO:0000313" key="1">
    <source>
        <dbReference type="EMBL" id="MFD1716659.1"/>
    </source>
</evidence>
<dbReference type="Pfam" id="PF13563">
    <property type="entry name" value="2_5_RNA_ligase2"/>
    <property type="match status" value="1"/>
</dbReference>
<keyword evidence="2" id="KW-1185">Reference proteome</keyword>
<name>A0ABW4L0J2_9MICO</name>
<sequence length="190" mass="20515">MHLPERRPGQVRIGVALQIPPPYSTVLSSVRAEVGDPLARAIPPHVTLLGPTVLDRDRMPEVTDHLAEVAGSFAPFVMGLKGAGTFRPVSPVVFVNLVRGWDECAALQDAVRRGPLAQELRFPYHPHVTVAHDLDDAVLDRAAELVQDFEATYAQGSMRLYEHGDDGVWRTVVRLVLSASSTLPAGGGTA</sequence>
<protein>
    <submittedName>
        <fullName evidence="1">2'-5' RNA ligase family protein</fullName>
    </submittedName>
</protein>
<dbReference type="SUPFAM" id="SSF55144">
    <property type="entry name" value="LigT-like"/>
    <property type="match status" value="1"/>
</dbReference>